<name>A0A6J4QLV1_9BACT</name>
<sequence>MSWRTGSRLFIEMWPAIQRNIPDRQERIEFTARLLRVFADEDMDT</sequence>
<dbReference type="AlphaFoldDB" id="A0A6J4QLV1"/>
<reference evidence="1" key="1">
    <citation type="submission" date="2020-02" db="EMBL/GenBank/DDBJ databases">
        <authorList>
            <person name="Meier V. D."/>
        </authorList>
    </citation>
    <scope>NUCLEOTIDE SEQUENCE</scope>
    <source>
        <strain evidence="1">AVDCRST_MAG64</strain>
    </source>
</reference>
<protein>
    <submittedName>
        <fullName evidence="1">Uncharacterized protein</fullName>
    </submittedName>
</protein>
<feature type="non-terminal residue" evidence="1">
    <location>
        <position position="45"/>
    </location>
</feature>
<accession>A0A6J4QLV1</accession>
<dbReference type="EMBL" id="CADCUQ010001067">
    <property type="protein sequence ID" value="CAA9445780.1"/>
    <property type="molecule type" value="Genomic_DNA"/>
</dbReference>
<organism evidence="1">
    <name type="scientific">uncultured Phycisphaerae bacterium</name>
    <dbReference type="NCBI Taxonomy" id="904963"/>
    <lineage>
        <taxon>Bacteria</taxon>
        <taxon>Pseudomonadati</taxon>
        <taxon>Planctomycetota</taxon>
        <taxon>Phycisphaerae</taxon>
        <taxon>environmental samples</taxon>
    </lineage>
</organism>
<proteinExistence type="predicted"/>
<evidence type="ECO:0000313" key="1">
    <source>
        <dbReference type="EMBL" id="CAA9445780.1"/>
    </source>
</evidence>
<gene>
    <name evidence="1" type="ORF">AVDCRST_MAG64-4536</name>
</gene>